<keyword evidence="7 8" id="KW-0472">Membrane</keyword>
<keyword evidence="11" id="KW-1185">Reference proteome</keyword>
<dbReference type="InterPro" id="IPR050297">
    <property type="entry name" value="LipidA_mod_glycosyltrf_83"/>
</dbReference>
<dbReference type="InterPro" id="IPR038731">
    <property type="entry name" value="RgtA/B/C-like"/>
</dbReference>
<evidence type="ECO:0000256" key="5">
    <source>
        <dbReference type="ARBA" id="ARBA00022692"/>
    </source>
</evidence>
<feature type="transmembrane region" description="Helical" evidence="8">
    <location>
        <begin position="193"/>
        <end position="212"/>
    </location>
</feature>
<keyword evidence="2" id="KW-1003">Cell membrane</keyword>
<evidence type="ECO:0000256" key="6">
    <source>
        <dbReference type="ARBA" id="ARBA00022989"/>
    </source>
</evidence>
<feature type="transmembrane region" description="Helical" evidence="8">
    <location>
        <begin position="323"/>
        <end position="341"/>
    </location>
</feature>
<protein>
    <submittedName>
        <fullName evidence="10">Glycosyltransferase family 39 protein</fullName>
        <ecNumber evidence="10">2.4.-.-</ecNumber>
    </submittedName>
</protein>
<reference evidence="10 11" key="1">
    <citation type="submission" date="2024-04" db="EMBL/GenBank/DDBJ databases">
        <title>Dissimilatory iodate-reducing microorganisms contribute to the enrichment of iodine in groundwater.</title>
        <authorList>
            <person name="Jiang Z."/>
        </authorList>
    </citation>
    <scope>NUCLEOTIDE SEQUENCE [LARGE SCALE GENOMIC DNA]</scope>
    <source>
        <strain evidence="10 11">NCP973</strain>
    </source>
</reference>
<organism evidence="10 11">
    <name type="scientific">Azonexus hydrophilus</name>
    <dbReference type="NCBI Taxonomy" id="418702"/>
    <lineage>
        <taxon>Bacteria</taxon>
        <taxon>Pseudomonadati</taxon>
        <taxon>Pseudomonadota</taxon>
        <taxon>Betaproteobacteria</taxon>
        <taxon>Rhodocyclales</taxon>
        <taxon>Azonexaceae</taxon>
        <taxon>Azonexus</taxon>
    </lineage>
</organism>
<proteinExistence type="predicted"/>
<keyword evidence="6 8" id="KW-1133">Transmembrane helix</keyword>
<keyword evidence="5 8" id="KW-0812">Transmembrane</keyword>
<evidence type="ECO:0000313" key="10">
    <source>
        <dbReference type="EMBL" id="WZJ21482.1"/>
    </source>
</evidence>
<dbReference type="RefSeq" id="WP_028994244.1">
    <property type="nucleotide sequence ID" value="NZ_CALFBA010000067.1"/>
</dbReference>
<dbReference type="PANTHER" id="PTHR33908:SF11">
    <property type="entry name" value="MEMBRANE PROTEIN"/>
    <property type="match status" value="1"/>
</dbReference>
<evidence type="ECO:0000256" key="7">
    <source>
        <dbReference type="ARBA" id="ARBA00023136"/>
    </source>
</evidence>
<dbReference type="GO" id="GO:0016757">
    <property type="term" value="F:glycosyltransferase activity"/>
    <property type="evidence" value="ECO:0007669"/>
    <property type="project" value="UniProtKB-KW"/>
</dbReference>
<keyword evidence="3 10" id="KW-0328">Glycosyltransferase</keyword>
<evidence type="ECO:0000256" key="8">
    <source>
        <dbReference type="SAM" id="Phobius"/>
    </source>
</evidence>
<evidence type="ECO:0000259" key="9">
    <source>
        <dbReference type="Pfam" id="PF13231"/>
    </source>
</evidence>
<keyword evidence="4 10" id="KW-0808">Transferase</keyword>
<evidence type="ECO:0000313" key="11">
    <source>
        <dbReference type="Proteomes" id="UP001479520"/>
    </source>
</evidence>
<comment type="subcellular location">
    <subcellularLocation>
        <location evidence="1">Cell membrane</location>
        <topology evidence="1">Multi-pass membrane protein</topology>
    </subcellularLocation>
</comment>
<name>A0ABZ2XHV2_9RHOO</name>
<sequence length="475" mass="52017">MGHRLWLSALLLGGLLLAWRIWAIHLSGITLYVDEAQYWGWAQALDWGYFSKPPGVAVLIAASTALFGDGVIGTKLLAMACYPLTAWVALLIAREAYDEQTAIASGLAVLTLPIYAWLGLFVSTDAPLVLLWSAAILLYTRALTRGGTGNWLLLGIVCGLGLLTKYTMLAWLGSAMLHLLIVERRRLLQPAPWLAAMLACAFLLPNLIWNAGHDFPTLRHTADITLQRTAGGLLPLLTFLGAQWLAFGPLLGTAFAPALLPQPASDNQRRLRGILICFALPLWLVAAAQAAGGSANANWAAPAFVPASILAVAWLLGRGHRRWLFIALSLNLLLTATLYHWPTLSASFFPQVATPYSRALGWDKVGQQLRPIAAAHPGTPLLAEERTLLAHLQYELRDQPLRVASWNPQGTRNDHYQLTASFTRGDALILVPDKVPEHIASRFAATRHLATLEADTGPRRKLHFQVYLLHDFQGY</sequence>
<feature type="transmembrane region" description="Helical" evidence="8">
    <location>
        <begin position="114"/>
        <end position="139"/>
    </location>
</feature>
<feature type="domain" description="Glycosyltransferase RgtA/B/C/D-like" evidence="9">
    <location>
        <begin position="51"/>
        <end position="209"/>
    </location>
</feature>
<evidence type="ECO:0000256" key="1">
    <source>
        <dbReference type="ARBA" id="ARBA00004651"/>
    </source>
</evidence>
<evidence type="ECO:0000256" key="2">
    <source>
        <dbReference type="ARBA" id="ARBA00022475"/>
    </source>
</evidence>
<evidence type="ECO:0000256" key="4">
    <source>
        <dbReference type="ARBA" id="ARBA00022679"/>
    </source>
</evidence>
<feature type="transmembrane region" description="Helical" evidence="8">
    <location>
        <begin position="297"/>
        <end position="316"/>
    </location>
</feature>
<feature type="transmembrane region" description="Helical" evidence="8">
    <location>
        <begin position="151"/>
        <end position="181"/>
    </location>
</feature>
<gene>
    <name evidence="10" type="ORF">AADV58_16245</name>
</gene>
<accession>A0ABZ2XHV2</accession>
<feature type="transmembrane region" description="Helical" evidence="8">
    <location>
        <begin position="76"/>
        <end position="93"/>
    </location>
</feature>
<dbReference type="Pfam" id="PF13231">
    <property type="entry name" value="PMT_2"/>
    <property type="match status" value="1"/>
</dbReference>
<feature type="transmembrane region" description="Helical" evidence="8">
    <location>
        <begin position="232"/>
        <end position="259"/>
    </location>
</feature>
<dbReference type="Proteomes" id="UP001479520">
    <property type="component" value="Chromosome"/>
</dbReference>
<dbReference type="EC" id="2.4.-.-" evidence="10"/>
<feature type="transmembrane region" description="Helical" evidence="8">
    <location>
        <begin position="271"/>
        <end position="291"/>
    </location>
</feature>
<dbReference type="PANTHER" id="PTHR33908">
    <property type="entry name" value="MANNOSYLTRANSFERASE YKCB-RELATED"/>
    <property type="match status" value="1"/>
</dbReference>
<dbReference type="EMBL" id="CP151406">
    <property type="protein sequence ID" value="WZJ21482.1"/>
    <property type="molecule type" value="Genomic_DNA"/>
</dbReference>
<evidence type="ECO:0000256" key="3">
    <source>
        <dbReference type="ARBA" id="ARBA00022676"/>
    </source>
</evidence>